<evidence type="ECO:0000313" key="1">
    <source>
        <dbReference type="EMBL" id="OXU16398.1"/>
    </source>
</evidence>
<evidence type="ECO:0000313" key="2">
    <source>
        <dbReference type="Proteomes" id="UP000215335"/>
    </source>
</evidence>
<organism evidence="1 2">
    <name type="scientific">Trichomalopsis sarcophagae</name>
    <dbReference type="NCBI Taxonomy" id="543379"/>
    <lineage>
        <taxon>Eukaryota</taxon>
        <taxon>Metazoa</taxon>
        <taxon>Ecdysozoa</taxon>
        <taxon>Arthropoda</taxon>
        <taxon>Hexapoda</taxon>
        <taxon>Insecta</taxon>
        <taxon>Pterygota</taxon>
        <taxon>Neoptera</taxon>
        <taxon>Endopterygota</taxon>
        <taxon>Hymenoptera</taxon>
        <taxon>Apocrita</taxon>
        <taxon>Proctotrupomorpha</taxon>
        <taxon>Chalcidoidea</taxon>
        <taxon>Pteromalidae</taxon>
        <taxon>Pteromalinae</taxon>
        <taxon>Trichomalopsis</taxon>
    </lineage>
</organism>
<dbReference type="Proteomes" id="UP000215335">
    <property type="component" value="Unassembled WGS sequence"/>
</dbReference>
<protein>
    <submittedName>
        <fullName evidence="1">Uncharacterized protein</fullName>
    </submittedName>
</protein>
<keyword evidence="2" id="KW-1185">Reference proteome</keyword>
<reference evidence="1 2" key="1">
    <citation type="journal article" date="2017" name="Curr. Biol.">
        <title>The Evolution of Venom by Co-option of Single-Copy Genes.</title>
        <authorList>
            <person name="Martinson E.O."/>
            <person name="Mrinalini"/>
            <person name="Kelkar Y.D."/>
            <person name="Chang C.H."/>
            <person name="Werren J.H."/>
        </authorList>
    </citation>
    <scope>NUCLEOTIDE SEQUENCE [LARGE SCALE GENOMIC DNA]</scope>
    <source>
        <strain evidence="1 2">Alberta</strain>
        <tissue evidence="1">Whole body</tissue>
    </source>
</reference>
<sequence length="68" mass="7581">MPLGNPFSYCERRVVETADEPECREYSDCAFRLAYVNSNTVLEINIIQSQAVAGVAANTNADVPIRMR</sequence>
<feature type="non-terminal residue" evidence="1">
    <location>
        <position position="68"/>
    </location>
</feature>
<proteinExistence type="predicted"/>
<comment type="caution">
    <text evidence="1">The sequence shown here is derived from an EMBL/GenBank/DDBJ whole genome shotgun (WGS) entry which is preliminary data.</text>
</comment>
<dbReference type="OrthoDB" id="4405280at2759"/>
<gene>
    <name evidence="1" type="ORF">TSAR_005376</name>
</gene>
<name>A0A232EDJ5_9HYME</name>
<dbReference type="AlphaFoldDB" id="A0A232EDJ5"/>
<accession>A0A232EDJ5</accession>
<dbReference type="EMBL" id="NNAY01006392">
    <property type="protein sequence ID" value="OXU16398.1"/>
    <property type="molecule type" value="Genomic_DNA"/>
</dbReference>